<comment type="similarity">
    <text evidence="2 9">Belongs to the membrane-bound acyltransferase family.</text>
</comment>
<organism evidence="11 12">
    <name type="scientific">Bulleidia extructa W1219</name>
    <dbReference type="NCBI Taxonomy" id="679192"/>
    <lineage>
        <taxon>Bacteria</taxon>
        <taxon>Bacillati</taxon>
        <taxon>Bacillota</taxon>
        <taxon>Erysipelotrichia</taxon>
        <taxon>Erysipelotrichales</taxon>
        <taxon>Erysipelotrichaceae</taxon>
        <taxon>Bulleidia</taxon>
    </lineage>
</organism>
<dbReference type="eggNOG" id="COG1696">
    <property type="taxonomic scope" value="Bacteria"/>
</dbReference>
<dbReference type="AlphaFoldDB" id="D2MQB8"/>
<evidence type="ECO:0000256" key="8">
    <source>
        <dbReference type="ARBA" id="ARBA00023315"/>
    </source>
</evidence>
<evidence type="ECO:0000256" key="1">
    <source>
        <dbReference type="ARBA" id="ARBA00004651"/>
    </source>
</evidence>
<sequence length="508" mass="58257">MSYTRILYIAGFLPLAVLFYHIVPKRFRKYALLLINMAFYFNWSRKLVVIYLASSIFVYMSCWLLDKIELKEKDKCIKKRKKNVVTFFSIVFLLVVLFKLKYWNFFIEIFNSFFSSNLQVKRLILPLGISYYSLQLISLIVDVKTNKIKNPSLVDVLVYTSFFPTIVLGPITRFKEVVPQIRKADGASFNDLKEGFIRIFWGLLKKSVIADGIAPVVALIFKSYTHIGSISLLGIGLCTLQIYMDFSGSVDMAIGSAKLLGITLPENFNQPFFAKDASEFWRRWHMTLGHFFRDYIFYPISLAKPVQKMSKWTKKHINKSVARLVGPIIALFFVWLANGLWHGPQSTYILYGLYYFIFILLDLLLEKPMQSFYQKTGVSSDSFGVKTLRFIKLIIIVCLGEALFLSPNLSAFGMMVKSIFSNFRGQELSAFLSIVSITKAEWLVVGIGFVLVSLFNIAKEKGWDWKQSFFSSHGSIQVLVMYGLVVAYILFATYGPGFDHVAMMYAGF</sequence>
<feature type="transmembrane region" description="Helical" evidence="10">
    <location>
        <begin position="348"/>
        <end position="365"/>
    </location>
</feature>
<dbReference type="Proteomes" id="UP000005017">
    <property type="component" value="Unassembled WGS sequence"/>
</dbReference>
<keyword evidence="6 10" id="KW-1133">Transmembrane helix</keyword>
<reference evidence="12" key="1">
    <citation type="submission" date="2009-12" db="EMBL/GenBank/DDBJ databases">
        <title>Sequence of Clostridiales genomosp. BVAB3 str. UPII9-5.</title>
        <authorList>
            <person name="Madupu R."/>
            <person name="Durkin A.S."/>
            <person name="Torralba M."/>
            <person name="Methe B."/>
            <person name="Sutton G.G."/>
            <person name="Strausberg R.L."/>
            <person name="Nelson K.E."/>
        </authorList>
    </citation>
    <scope>NUCLEOTIDE SEQUENCE [LARGE SCALE GENOMIC DNA]</scope>
    <source>
        <strain evidence="12">W1219</strain>
    </source>
</reference>
<evidence type="ECO:0000256" key="6">
    <source>
        <dbReference type="ARBA" id="ARBA00022989"/>
    </source>
</evidence>
<keyword evidence="3 9" id="KW-1003">Cell membrane</keyword>
<feature type="transmembrane region" description="Helical" evidence="10">
    <location>
        <begin position="390"/>
        <end position="410"/>
    </location>
</feature>
<feature type="transmembrane region" description="Helical" evidence="10">
    <location>
        <begin position="430"/>
        <end position="455"/>
    </location>
</feature>
<dbReference type="InterPro" id="IPR028362">
    <property type="entry name" value="AlgI"/>
</dbReference>
<evidence type="ECO:0000256" key="3">
    <source>
        <dbReference type="ARBA" id="ARBA00022475"/>
    </source>
</evidence>
<protein>
    <submittedName>
        <fullName evidence="11">MBOAT family protein</fullName>
    </submittedName>
</protein>
<dbReference type="GO" id="GO:0005886">
    <property type="term" value="C:plasma membrane"/>
    <property type="evidence" value="ECO:0007669"/>
    <property type="project" value="UniProtKB-SubCell"/>
</dbReference>
<gene>
    <name evidence="11" type="ORF">HMPREF9013_0468</name>
</gene>
<dbReference type="PANTHER" id="PTHR13285:SF23">
    <property type="entry name" value="TEICHOIC ACID D-ALANYLTRANSFERASE"/>
    <property type="match status" value="1"/>
</dbReference>
<dbReference type="GO" id="GO:0016746">
    <property type="term" value="F:acyltransferase activity"/>
    <property type="evidence" value="ECO:0007669"/>
    <property type="project" value="UniProtKB-KW"/>
</dbReference>
<dbReference type="PIRSF" id="PIRSF500217">
    <property type="entry name" value="AlgI"/>
    <property type="match status" value="1"/>
</dbReference>
<name>D2MQB8_9FIRM</name>
<dbReference type="Pfam" id="PF03062">
    <property type="entry name" value="MBOAT"/>
    <property type="match status" value="1"/>
</dbReference>
<feature type="transmembrane region" description="Helical" evidence="10">
    <location>
        <begin position="321"/>
        <end position="342"/>
    </location>
</feature>
<keyword evidence="5 10" id="KW-0812">Transmembrane</keyword>
<keyword evidence="12" id="KW-1185">Reference proteome</keyword>
<feature type="transmembrane region" description="Helical" evidence="10">
    <location>
        <begin position="43"/>
        <end position="65"/>
    </location>
</feature>
<evidence type="ECO:0000256" key="7">
    <source>
        <dbReference type="ARBA" id="ARBA00023136"/>
    </source>
</evidence>
<dbReference type="STRING" id="679192.HMPREF9013_0468"/>
<keyword evidence="7 9" id="KW-0472">Membrane</keyword>
<feature type="transmembrane region" description="Helical" evidence="10">
    <location>
        <begin position="123"/>
        <end position="141"/>
    </location>
</feature>
<evidence type="ECO:0000256" key="5">
    <source>
        <dbReference type="ARBA" id="ARBA00022692"/>
    </source>
</evidence>
<comment type="caution">
    <text evidence="11">The sequence shown here is derived from an EMBL/GenBank/DDBJ whole genome shotgun (WGS) entry which is preliminary data.</text>
</comment>
<keyword evidence="8 9" id="KW-0012">Acyltransferase</keyword>
<evidence type="ECO:0000256" key="10">
    <source>
        <dbReference type="SAM" id="Phobius"/>
    </source>
</evidence>
<accession>D2MQB8</accession>
<feature type="transmembrane region" description="Helical" evidence="10">
    <location>
        <begin position="476"/>
        <end position="495"/>
    </location>
</feature>
<dbReference type="RefSeq" id="WP_006627581.1">
    <property type="nucleotide sequence ID" value="NZ_ADFR01000016.1"/>
</dbReference>
<evidence type="ECO:0000256" key="4">
    <source>
        <dbReference type="ARBA" id="ARBA00022679"/>
    </source>
</evidence>
<dbReference type="GO" id="GO:0042121">
    <property type="term" value="P:alginic acid biosynthetic process"/>
    <property type="evidence" value="ECO:0007669"/>
    <property type="project" value="InterPro"/>
</dbReference>
<dbReference type="InterPro" id="IPR004299">
    <property type="entry name" value="MBOAT_fam"/>
</dbReference>
<proteinExistence type="inferred from homology"/>
<evidence type="ECO:0000256" key="9">
    <source>
        <dbReference type="PIRNR" id="PIRNR016636"/>
    </source>
</evidence>
<evidence type="ECO:0000256" key="2">
    <source>
        <dbReference type="ARBA" id="ARBA00010323"/>
    </source>
</evidence>
<dbReference type="InterPro" id="IPR024194">
    <property type="entry name" value="Ac/AlaTfrase_AlgI/DltB"/>
</dbReference>
<dbReference type="EMBL" id="ADFR01000016">
    <property type="protein sequence ID" value="EFC05187.1"/>
    <property type="molecule type" value="Genomic_DNA"/>
</dbReference>
<keyword evidence="4 9" id="KW-0808">Transferase</keyword>
<dbReference type="OrthoDB" id="9805788at2"/>
<dbReference type="InterPro" id="IPR051085">
    <property type="entry name" value="MB_O-acyltransferase"/>
</dbReference>
<evidence type="ECO:0000313" key="12">
    <source>
        <dbReference type="Proteomes" id="UP000005017"/>
    </source>
</evidence>
<feature type="transmembrane region" description="Helical" evidence="10">
    <location>
        <begin position="7"/>
        <end position="23"/>
    </location>
</feature>
<feature type="transmembrane region" description="Helical" evidence="10">
    <location>
        <begin position="85"/>
        <end position="103"/>
    </location>
</feature>
<evidence type="ECO:0000313" key="11">
    <source>
        <dbReference type="EMBL" id="EFC05187.1"/>
    </source>
</evidence>
<dbReference type="PANTHER" id="PTHR13285">
    <property type="entry name" value="ACYLTRANSFERASE"/>
    <property type="match status" value="1"/>
</dbReference>
<comment type="subcellular location">
    <subcellularLocation>
        <location evidence="1">Cell membrane</location>
        <topology evidence="1">Multi-pass membrane protein</topology>
    </subcellularLocation>
</comment>
<dbReference type="PIRSF" id="PIRSF016636">
    <property type="entry name" value="AlgI_DltB"/>
    <property type="match status" value="1"/>
</dbReference>